<evidence type="ECO:0008006" key="3">
    <source>
        <dbReference type="Google" id="ProtNLM"/>
    </source>
</evidence>
<evidence type="ECO:0000313" key="1">
    <source>
        <dbReference type="EMBL" id="RHF74332.1"/>
    </source>
</evidence>
<dbReference type="AlphaFoldDB" id="A0A414Q117"/>
<proteinExistence type="predicted"/>
<dbReference type="Proteomes" id="UP000284676">
    <property type="component" value="Unassembled WGS sequence"/>
</dbReference>
<protein>
    <recommendedName>
        <fullName evidence="3">DUF1963 domain-containing protein</fullName>
    </recommendedName>
</protein>
<evidence type="ECO:0000313" key="2">
    <source>
        <dbReference type="Proteomes" id="UP000284676"/>
    </source>
</evidence>
<name>A0A414Q117_FUSMR</name>
<accession>A0A414Q117</accession>
<gene>
    <name evidence="1" type="ORF">DW663_02380</name>
</gene>
<dbReference type="RefSeq" id="WP_118234007.1">
    <property type="nucleotide sequence ID" value="NZ_QRHL01000002.1"/>
</dbReference>
<comment type="caution">
    <text evidence="1">The sequence shown here is derived from an EMBL/GenBank/DDBJ whole genome shotgun (WGS) entry which is preliminary data.</text>
</comment>
<organism evidence="1 2">
    <name type="scientific">Fusobacterium mortiferum</name>
    <dbReference type="NCBI Taxonomy" id="850"/>
    <lineage>
        <taxon>Bacteria</taxon>
        <taxon>Fusobacteriati</taxon>
        <taxon>Fusobacteriota</taxon>
        <taxon>Fusobacteriia</taxon>
        <taxon>Fusobacteriales</taxon>
        <taxon>Fusobacteriaceae</taxon>
        <taxon>Fusobacterium</taxon>
    </lineage>
</organism>
<reference evidence="1 2" key="1">
    <citation type="submission" date="2018-08" db="EMBL/GenBank/DDBJ databases">
        <title>A genome reference for cultivated species of the human gut microbiota.</title>
        <authorList>
            <person name="Zou Y."/>
            <person name="Xue W."/>
            <person name="Luo G."/>
        </authorList>
    </citation>
    <scope>NUCLEOTIDE SEQUENCE [LARGE SCALE GENOMIC DNA]</scope>
    <source>
        <strain evidence="1 2">AM25-1</strain>
    </source>
</reference>
<sequence>MSLKYKCPECGTPLGFEGLCWRCRAKHHREEVNNWTEDEIQKKINQVLERLKTSTEDEFYKTDECDIFQDLMTRGIDIEEISKVACEREIYYPSELYYKASEEVRDKIIEKIMSTKSADDGGRFLQCLAMIGDKKSKDILYELKINPRPWRKKLYVDSDIYAEEGGWTFDSKNNYIKLNYDKCFSFEIGENKDENRTFIARRRGEKCLHCGGEMLDILVIDGRDERFSFLGLDGIITVSCCPNCVTLCEGISTKFNLDGTSEVLDYEGEEENYFSEDIIDEMVNNKFVVSMKEKTLFYGAFGDDVSTIGGFASWVQDWEYRECPECGKKMKYLAQIHWDTIMDSAEGTLYIEICPNCKIVTAFHQQT</sequence>
<dbReference type="EMBL" id="QRHL01000002">
    <property type="protein sequence ID" value="RHF74332.1"/>
    <property type="molecule type" value="Genomic_DNA"/>
</dbReference>